<dbReference type="SMART" id="SM00354">
    <property type="entry name" value="HTH_LACI"/>
    <property type="match status" value="1"/>
</dbReference>
<dbReference type="Proteomes" id="UP000297385">
    <property type="component" value="Unassembled WGS sequence"/>
</dbReference>
<dbReference type="SUPFAM" id="SSF47413">
    <property type="entry name" value="lambda repressor-like DNA-binding domains"/>
    <property type="match status" value="1"/>
</dbReference>
<keyword evidence="2" id="KW-0238">DNA-binding</keyword>
<dbReference type="PANTHER" id="PTHR30146:SF153">
    <property type="entry name" value="LACTOSE OPERON REPRESSOR"/>
    <property type="match status" value="1"/>
</dbReference>
<reference evidence="5 6" key="1">
    <citation type="submission" date="2019-03" db="EMBL/GenBank/DDBJ databases">
        <title>Complete Genome Sequence of Paraburkholderia dipogonis ICMP 19430T, a Nitrogen-fixing Symbiont of the South African Invasive Legume Dipogon lignosus in New Zealand.</title>
        <authorList>
            <person name="De Meyer S.E."/>
        </authorList>
    </citation>
    <scope>NUCLEOTIDE SEQUENCE [LARGE SCALE GENOMIC DNA]</scope>
    <source>
        <strain evidence="5 6">ICMP 19430</strain>
    </source>
</reference>
<dbReference type="InterPro" id="IPR028082">
    <property type="entry name" value="Peripla_BP_I"/>
</dbReference>
<dbReference type="GO" id="GO:0000976">
    <property type="term" value="F:transcription cis-regulatory region binding"/>
    <property type="evidence" value="ECO:0007669"/>
    <property type="project" value="TreeGrafter"/>
</dbReference>
<dbReference type="Gene3D" id="1.10.260.40">
    <property type="entry name" value="lambda repressor-like DNA-binding domains"/>
    <property type="match status" value="1"/>
</dbReference>
<accession>A0A4Y8MHL2</accession>
<evidence type="ECO:0000256" key="3">
    <source>
        <dbReference type="ARBA" id="ARBA00023163"/>
    </source>
</evidence>
<dbReference type="PANTHER" id="PTHR30146">
    <property type="entry name" value="LACI-RELATED TRANSCRIPTIONAL REPRESSOR"/>
    <property type="match status" value="1"/>
</dbReference>
<dbReference type="GO" id="GO:0003700">
    <property type="term" value="F:DNA-binding transcription factor activity"/>
    <property type="evidence" value="ECO:0007669"/>
    <property type="project" value="TreeGrafter"/>
</dbReference>
<evidence type="ECO:0000256" key="2">
    <source>
        <dbReference type="ARBA" id="ARBA00023125"/>
    </source>
</evidence>
<evidence type="ECO:0000256" key="1">
    <source>
        <dbReference type="ARBA" id="ARBA00023015"/>
    </source>
</evidence>
<dbReference type="AlphaFoldDB" id="A0A4Y8MHL2"/>
<dbReference type="PROSITE" id="PS00356">
    <property type="entry name" value="HTH_LACI_1"/>
    <property type="match status" value="1"/>
</dbReference>
<dbReference type="Pfam" id="PF00356">
    <property type="entry name" value="LacI"/>
    <property type="match status" value="1"/>
</dbReference>
<dbReference type="EMBL" id="SNVI01000008">
    <property type="protein sequence ID" value="TFE36873.1"/>
    <property type="molecule type" value="Genomic_DNA"/>
</dbReference>
<evidence type="ECO:0000313" key="6">
    <source>
        <dbReference type="Proteomes" id="UP000297385"/>
    </source>
</evidence>
<feature type="domain" description="HTH lacI-type" evidence="4">
    <location>
        <begin position="18"/>
        <end position="72"/>
    </location>
</feature>
<evidence type="ECO:0000259" key="4">
    <source>
        <dbReference type="PROSITE" id="PS50932"/>
    </source>
</evidence>
<keyword evidence="1" id="KW-0805">Transcription regulation</keyword>
<dbReference type="InterPro" id="IPR000843">
    <property type="entry name" value="HTH_LacI"/>
</dbReference>
<dbReference type="Pfam" id="PF13377">
    <property type="entry name" value="Peripla_BP_3"/>
    <property type="match status" value="1"/>
</dbReference>
<organism evidence="5 6">
    <name type="scientific">Paraburkholderia dipogonis</name>
    <dbReference type="NCBI Taxonomy" id="1211383"/>
    <lineage>
        <taxon>Bacteria</taxon>
        <taxon>Pseudomonadati</taxon>
        <taxon>Pseudomonadota</taxon>
        <taxon>Betaproteobacteria</taxon>
        <taxon>Burkholderiales</taxon>
        <taxon>Burkholderiaceae</taxon>
        <taxon>Paraburkholderia</taxon>
    </lineage>
</organism>
<sequence length="372" mass="40230">MTLKRARRSSNHGRPPKVTLKEVAEAAGVSMMSVSNVLHNRPNVGEVLRERVLKQVKELGYVPNRSAQELAGVSYVRFGLLYTNVRNPFIASVFAGSLTAASRLRADISIHLANIDNPAALRKTIRQMADSGIEGLLLPSPVAEAAAQAFKRKPLPIPAVAIAPGFPVPGMASLRCDEQQAAFEVVSALLDLGHTAIGHLAGPTSQSGCIARHNGYLAALRARSIEPRPEYVVKSEFKFQEGVQAADVLLELEPRVTAIFAANDTLAASVMAAAHRRSIAVPGTLSVVGYDDSPTAEYVWPGLTTVHQDFEALTERAVNVLHKNVIAWRNDQSFRSDQDVVLPYEIVRRPSIGKAPKAVIERRTSSTLRSAT</sequence>
<dbReference type="PROSITE" id="PS50932">
    <property type="entry name" value="HTH_LACI_2"/>
    <property type="match status" value="1"/>
</dbReference>
<gene>
    <name evidence="5" type="ORF">E2553_45390</name>
</gene>
<evidence type="ECO:0000313" key="5">
    <source>
        <dbReference type="EMBL" id="TFE36873.1"/>
    </source>
</evidence>
<dbReference type="InterPro" id="IPR010982">
    <property type="entry name" value="Lambda_DNA-bd_dom_sf"/>
</dbReference>
<name>A0A4Y8MHL2_9BURK</name>
<dbReference type="Gene3D" id="3.40.50.2300">
    <property type="match status" value="2"/>
</dbReference>
<dbReference type="CDD" id="cd01392">
    <property type="entry name" value="HTH_LacI"/>
    <property type="match status" value="1"/>
</dbReference>
<comment type="caution">
    <text evidence="5">The sequence shown here is derived from an EMBL/GenBank/DDBJ whole genome shotgun (WGS) entry which is preliminary data.</text>
</comment>
<proteinExistence type="predicted"/>
<protein>
    <submittedName>
        <fullName evidence="5">LacI family transcriptional regulator</fullName>
    </submittedName>
</protein>
<dbReference type="InterPro" id="IPR046335">
    <property type="entry name" value="LacI/GalR-like_sensor"/>
</dbReference>
<dbReference type="SUPFAM" id="SSF53822">
    <property type="entry name" value="Periplasmic binding protein-like I"/>
    <property type="match status" value="1"/>
</dbReference>
<keyword evidence="3" id="KW-0804">Transcription</keyword>